<keyword evidence="3" id="KW-0540">Nuclease</keyword>
<dbReference type="Pfam" id="PF00078">
    <property type="entry name" value="RVT_1"/>
    <property type="match status" value="1"/>
</dbReference>
<accession>A0A0K0F1T9</accession>
<proteinExistence type="predicted"/>
<dbReference type="GO" id="GO:0016787">
    <property type="term" value="F:hydrolase activity"/>
    <property type="evidence" value="ECO:0007669"/>
    <property type="project" value="UniProtKB-KW"/>
</dbReference>
<dbReference type="GO" id="GO:0019899">
    <property type="term" value="F:enzyme binding"/>
    <property type="evidence" value="ECO:0007669"/>
    <property type="project" value="UniProtKB-ARBA"/>
</dbReference>
<feature type="domain" description="CCHC-type" evidence="8">
    <location>
        <begin position="236"/>
        <end position="250"/>
    </location>
</feature>
<feature type="domain" description="Reverse transcriptase" evidence="9">
    <location>
        <begin position="346"/>
        <end position="547"/>
    </location>
</feature>
<evidence type="ECO:0000256" key="2">
    <source>
        <dbReference type="ARBA" id="ARBA00022695"/>
    </source>
</evidence>
<dbReference type="InterPro" id="IPR036875">
    <property type="entry name" value="Znf_CCHC_sf"/>
</dbReference>
<dbReference type="Pfam" id="PF00098">
    <property type="entry name" value="zf-CCHC"/>
    <property type="match status" value="1"/>
</dbReference>
<evidence type="ECO:0000256" key="3">
    <source>
        <dbReference type="ARBA" id="ARBA00022722"/>
    </source>
</evidence>
<dbReference type="SUPFAM" id="SSF56672">
    <property type="entry name" value="DNA/RNA polymerases"/>
    <property type="match status" value="1"/>
</dbReference>
<dbReference type="WBParaSite" id="SVE_0276400.2">
    <property type="protein sequence ID" value="SVE_0276400.2"/>
    <property type="gene ID" value="SVE_0276400"/>
</dbReference>
<dbReference type="GO" id="GO:0003676">
    <property type="term" value="F:nucleic acid binding"/>
    <property type="evidence" value="ECO:0007669"/>
    <property type="project" value="InterPro"/>
</dbReference>
<evidence type="ECO:0000256" key="1">
    <source>
        <dbReference type="ARBA" id="ARBA00022679"/>
    </source>
</evidence>
<evidence type="ECO:0000259" key="8">
    <source>
        <dbReference type="PROSITE" id="PS50158"/>
    </source>
</evidence>
<keyword evidence="1" id="KW-0808">Transferase</keyword>
<evidence type="ECO:0000259" key="9">
    <source>
        <dbReference type="PROSITE" id="PS50878"/>
    </source>
</evidence>
<dbReference type="Gene3D" id="4.10.60.10">
    <property type="entry name" value="Zinc finger, CCHC-type"/>
    <property type="match status" value="1"/>
</dbReference>
<keyword evidence="10" id="KW-1185">Reference proteome</keyword>
<dbReference type="PROSITE" id="PS50878">
    <property type="entry name" value="RT_POL"/>
    <property type="match status" value="1"/>
</dbReference>
<evidence type="ECO:0000313" key="10">
    <source>
        <dbReference type="Proteomes" id="UP000035680"/>
    </source>
</evidence>
<evidence type="ECO:0000256" key="6">
    <source>
        <dbReference type="ARBA" id="ARBA00022918"/>
    </source>
</evidence>
<dbReference type="AlphaFoldDB" id="A0A0K0F1T9"/>
<dbReference type="Gene3D" id="3.10.10.10">
    <property type="entry name" value="HIV Type 1 Reverse Transcriptase, subunit A, domain 1"/>
    <property type="match status" value="1"/>
</dbReference>
<dbReference type="GO" id="GO:0003964">
    <property type="term" value="F:RNA-directed DNA polymerase activity"/>
    <property type="evidence" value="ECO:0007669"/>
    <property type="project" value="UniProtKB-KW"/>
</dbReference>
<dbReference type="STRING" id="75913.A0A0K0F1T9"/>
<dbReference type="GO" id="GO:0008270">
    <property type="term" value="F:zinc ion binding"/>
    <property type="evidence" value="ECO:0007669"/>
    <property type="project" value="UniProtKB-KW"/>
</dbReference>
<keyword evidence="7" id="KW-0863">Zinc-finger</keyword>
<reference evidence="10" key="1">
    <citation type="submission" date="2014-07" db="EMBL/GenBank/DDBJ databases">
        <authorList>
            <person name="Martin A.A"/>
            <person name="De Silva N."/>
        </authorList>
    </citation>
    <scope>NUCLEOTIDE SEQUENCE</scope>
</reference>
<protein>
    <submittedName>
        <fullName evidence="11">CCHC-type domain-containing protein</fullName>
    </submittedName>
</protein>
<keyword evidence="2" id="KW-0548">Nucleotidyltransferase</keyword>
<dbReference type="InterPro" id="IPR001878">
    <property type="entry name" value="Znf_CCHC"/>
</dbReference>
<dbReference type="Pfam" id="PF17917">
    <property type="entry name" value="RT_RNaseH"/>
    <property type="match status" value="1"/>
</dbReference>
<dbReference type="Proteomes" id="UP000035680">
    <property type="component" value="Unassembled WGS sequence"/>
</dbReference>
<dbReference type="SUPFAM" id="SSF57756">
    <property type="entry name" value="Retrovirus zinc finger-like domains"/>
    <property type="match status" value="1"/>
</dbReference>
<evidence type="ECO:0000256" key="7">
    <source>
        <dbReference type="PROSITE-ProRule" id="PRU00047"/>
    </source>
</evidence>
<dbReference type="PROSITE" id="PS50158">
    <property type="entry name" value="ZF_CCHC"/>
    <property type="match status" value="1"/>
</dbReference>
<dbReference type="InterPro" id="IPR043128">
    <property type="entry name" value="Rev_trsase/Diguanyl_cyclase"/>
</dbReference>
<keyword evidence="6" id="KW-0695">RNA-directed DNA polymerase</keyword>
<organism evidence="10 11">
    <name type="scientific">Strongyloides venezuelensis</name>
    <name type="common">Threadworm</name>
    <dbReference type="NCBI Taxonomy" id="75913"/>
    <lineage>
        <taxon>Eukaryota</taxon>
        <taxon>Metazoa</taxon>
        <taxon>Ecdysozoa</taxon>
        <taxon>Nematoda</taxon>
        <taxon>Chromadorea</taxon>
        <taxon>Rhabditida</taxon>
        <taxon>Tylenchina</taxon>
        <taxon>Panagrolaimomorpha</taxon>
        <taxon>Strongyloidoidea</taxon>
        <taxon>Strongyloididae</taxon>
        <taxon>Strongyloides</taxon>
    </lineage>
</organism>
<sequence>MSITNNSSNMAFDRLPNFIAGETNAEDFVDYYRCQMKLGGLTETEAKMVFLGKLQIPEWTKLKTETNLMGKTFDEVSASDSMDLFKNIFGCPRNSYLEILTLLKGLQSRSNDIDGVVSLVTNALKNIDVKTIRIEELAAMIILCKYQLIESIEALIIKKACEKRTRKEGTKDVSCFATAKEIVEIIKEANSYAIAVSGENREVKRIINNKLIDRRRKSFANKRYSDKEKSYNKRVCFKCGKPGHFIANCKLMVKRIEEVDNEENLSENEDSRSLYSVVKKVTSEGYGEIMIECEVIIDNQRSIIKGEADCGSPRTFISMNHLSNKCIINKYNGVTFKARLRIKIGAVTKIVPPRPYQCEQIIPLVKEKIKDHIENGLLVQEDYPRAASPLIPIIKDVPVSLSKKNLRFDITEIFKGIGENKNNRGEIICSKFDISDGYSCVKLNEESSRYACINTHQGCFRMTRLTQGISVSPGIFQKLMLIIEKETYNRVYKIDPFDDTLIVTRDFNSHYTAVFTFAKVMEDYGLKVNREKIALLVSETEFLGIKISNGKFQIAEKRIKALKELKIPENKDELKSALGLINYNLKFFPKLAIYREELNDAMKKESSTKLSPEEVESFNICITEICKSVLLTPYTQDMNLILETDARQIIECWSRALKEIERRYPIHLEALSVIEGIEQFKWYLLFKKFKVESDHQSLTTVFNFNNGINKIMANRLQRWALRIIPYQFELYYVGGKRVPNADCLSRLLKEMKEQNGEEYLVER</sequence>
<evidence type="ECO:0000256" key="5">
    <source>
        <dbReference type="ARBA" id="ARBA00022801"/>
    </source>
</evidence>
<name>A0A0K0F1T9_STRVS</name>
<dbReference type="PANTHER" id="PTHR37984:SF5">
    <property type="entry name" value="PROTEIN NYNRIN-LIKE"/>
    <property type="match status" value="1"/>
</dbReference>
<dbReference type="InterPro" id="IPR000477">
    <property type="entry name" value="RT_dom"/>
</dbReference>
<evidence type="ECO:0000256" key="4">
    <source>
        <dbReference type="ARBA" id="ARBA00022759"/>
    </source>
</evidence>
<keyword evidence="7" id="KW-0479">Metal-binding</keyword>
<dbReference type="InterPro" id="IPR043502">
    <property type="entry name" value="DNA/RNA_pol_sf"/>
</dbReference>
<dbReference type="SMART" id="SM00343">
    <property type="entry name" value="ZnF_C2HC"/>
    <property type="match status" value="1"/>
</dbReference>
<evidence type="ECO:0000313" key="11">
    <source>
        <dbReference type="WBParaSite" id="SVE_0276400.2"/>
    </source>
</evidence>
<dbReference type="CDD" id="cd09274">
    <property type="entry name" value="RNase_HI_RT_Ty3"/>
    <property type="match status" value="1"/>
</dbReference>
<reference evidence="11" key="2">
    <citation type="submission" date="2015-08" db="UniProtKB">
        <authorList>
            <consortium name="WormBaseParasite"/>
        </authorList>
    </citation>
    <scope>IDENTIFICATION</scope>
</reference>
<dbReference type="InterPro" id="IPR041373">
    <property type="entry name" value="RT_RNaseH"/>
</dbReference>
<dbReference type="PANTHER" id="PTHR37984">
    <property type="entry name" value="PROTEIN CBG26694"/>
    <property type="match status" value="1"/>
</dbReference>
<dbReference type="InterPro" id="IPR050951">
    <property type="entry name" value="Retrovirus_Pol_polyprotein"/>
</dbReference>
<keyword evidence="4" id="KW-0255">Endonuclease</keyword>
<dbReference type="GO" id="GO:0004519">
    <property type="term" value="F:endonuclease activity"/>
    <property type="evidence" value="ECO:0007669"/>
    <property type="project" value="UniProtKB-KW"/>
</dbReference>
<keyword evidence="5" id="KW-0378">Hydrolase</keyword>
<keyword evidence="7" id="KW-0862">Zinc</keyword>
<dbReference type="Gene3D" id="3.30.70.270">
    <property type="match status" value="2"/>
</dbReference>